<reference evidence="2" key="1">
    <citation type="journal article" date="2019" name="Int. J. Syst. Evol. Microbiol.">
        <title>The Global Catalogue of Microorganisms (GCM) 10K type strain sequencing project: providing services to taxonomists for standard genome sequencing and annotation.</title>
        <authorList>
            <consortium name="The Broad Institute Genomics Platform"/>
            <consortium name="The Broad Institute Genome Sequencing Center for Infectious Disease"/>
            <person name="Wu L."/>
            <person name="Ma J."/>
        </authorList>
    </citation>
    <scope>NUCLEOTIDE SEQUENCE [LARGE SCALE GENOMIC DNA]</scope>
    <source>
        <strain evidence="2">CGMCC 1.10992</strain>
    </source>
</reference>
<evidence type="ECO:0000313" key="1">
    <source>
        <dbReference type="EMBL" id="MFD2096484.1"/>
    </source>
</evidence>
<protein>
    <submittedName>
        <fullName evidence="1">Uncharacterized protein</fullName>
    </submittedName>
</protein>
<evidence type="ECO:0000313" key="2">
    <source>
        <dbReference type="Proteomes" id="UP001597380"/>
    </source>
</evidence>
<gene>
    <name evidence="1" type="ORF">ACFSJ3_10850</name>
</gene>
<dbReference type="Proteomes" id="UP001597380">
    <property type="component" value="Unassembled WGS sequence"/>
</dbReference>
<keyword evidence="2" id="KW-1185">Reference proteome</keyword>
<comment type="caution">
    <text evidence="1">The sequence shown here is derived from an EMBL/GenBank/DDBJ whole genome shotgun (WGS) entry which is preliminary data.</text>
</comment>
<dbReference type="RefSeq" id="WP_345339131.1">
    <property type="nucleotide sequence ID" value="NZ_BAABLI010000008.1"/>
</dbReference>
<sequence>MLLDKYEEQALLFNTNFLATSSQPELQAYRGELVIVEGEVADASGRKKPPVTVLRDAILLADDGKQKLMVGGLDSVDQISALLDRYQGDVAEDAIVILMAPNAHTEASFEYQGISGYLLPWDAMVWSQFTDELGLEKSDFKGKSAADKVLTAYREAASYSPKFPAIPMDEILANATSAKRETHGAI</sequence>
<accession>A0ABW4XR22</accession>
<organism evidence="1 2">
    <name type="scientific">Corallincola platygyrae</name>
    <dbReference type="NCBI Taxonomy" id="1193278"/>
    <lineage>
        <taxon>Bacteria</taxon>
        <taxon>Pseudomonadati</taxon>
        <taxon>Pseudomonadota</taxon>
        <taxon>Gammaproteobacteria</taxon>
        <taxon>Alteromonadales</taxon>
        <taxon>Psychromonadaceae</taxon>
        <taxon>Corallincola</taxon>
    </lineage>
</organism>
<dbReference type="EMBL" id="JBHUHT010000012">
    <property type="protein sequence ID" value="MFD2096484.1"/>
    <property type="molecule type" value="Genomic_DNA"/>
</dbReference>
<name>A0ABW4XR22_9GAMM</name>
<proteinExistence type="predicted"/>